<dbReference type="InterPro" id="IPR002514">
    <property type="entry name" value="Transposase_8"/>
</dbReference>
<protein>
    <submittedName>
        <fullName evidence="3">Transposase</fullName>
    </submittedName>
</protein>
<feature type="coiled-coil region" evidence="1">
    <location>
        <begin position="83"/>
        <end position="110"/>
    </location>
</feature>
<keyword evidence="1" id="KW-0175">Coiled coil</keyword>
<comment type="caution">
    <text evidence="3">The sequence shown here is derived from an EMBL/GenBank/DDBJ whole genome shotgun (WGS) entry which is preliminary data.</text>
</comment>
<name>A0ABV9B7D4_9ACTN</name>
<dbReference type="RefSeq" id="WP_381185428.1">
    <property type="nucleotide sequence ID" value="NZ_JBHSFK010000052.1"/>
</dbReference>
<organism evidence="3 4">
    <name type="scientific">Streptomyces vulcanius</name>
    <dbReference type="NCBI Taxonomy" id="1441876"/>
    <lineage>
        <taxon>Bacteria</taxon>
        <taxon>Bacillati</taxon>
        <taxon>Actinomycetota</taxon>
        <taxon>Actinomycetes</taxon>
        <taxon>Kitasatosporales</taxon>
        <taxon>Streptomycetaceae</taxon>
        <taxon>Streptomyces</taxon>
    </lineage>
</organism>
<gene>
    <name evidence="3" type="ORF">ACFPIH_48690</name>
</gene>
<dbReference type="InterPro" id="IPR009057">
    <property type="entry name" value="Homeodomain-like_sf"/>
</dbReference>
<feature type="compositionally biased region" description="Pro residues" evidence="2">
    <location>
        <begin position="1"/>
        <end position="11"/>
    </location>
</feature>
<evidence type="ECO:0000313" key="3">
    <source>
        <dbReference type="EMBL" id="MFC4507211.1"/>
    </source>
</evidence>
<evidence type="ECO:0000256" key="1">
    <source>
        <dbReference type="SAM" id="Coils"/>
    </source>
</evidence>
<evidence type="ECO:0000256" key="2">
    <source>
        <dbReference type="SAM" id="MobiDB-lite"/>
    </source>
</evidence>
<dbReference type="InterPro" id="IPR036388">
    <property type="entry name" value="WH-like_DNA-bd_sf"/>
</dbReference>
<dbReference type="Proteomes" id="UP001595839">
    <property type="component" value="Unassembled WGS sequence"/>
</dbReference>
<proteinExistence type="predicted"/>
<accession>A0ABV9B7D4</accession>
<dbReference type="SUPFAM" id="SSF46689">
    <property type="entry name" value="Homeodomain-like"/>
    <property type="match status" value="1"/>
</dbReference>
<sequence length="124" mass="14368">MDYPRPPPALAPDPVDSSGPAITPWSWKYPLELRERAVRMYRTAEPKPVIRRMAEELGVHHEALRNWIRQAEADAGERDDLLTTEEKNELAQLRREVRDLRRANEVLRTASAFFAAQLDPTRPR</sequence>
<dbReference type="Pfam" id="PF01527">
    <property type="entry name" value="HTH_Tnp_1"/>
    <property type="match status" value="1"/>
</dbReference>
<reference evidence="4" key="1">
    <citation type="journal article" date="2019" name="Int. J. Syst. Evol. Microbiol.">
        <title>The Global Catalogue of Microorganisms (GCM) 10K type strain sequencing project: providing services to taxonomists for standard genome sequencing and annotation.</title>
        <authorList>
            <consortium name="The Broad Institute Genomics Platform"/>
            <consortium name="The Broad Institute Genome Sequencing Center for Infectious Disease"/>
            <person name="Wu L."/>
            <person name="Ma J."/>
        </authorList>
    </citation>
    <scope>NUCLEOTIDE SEQUENCE [LARGE SCALE GENOMIC DNA]</scope>
    <source>
        <strain evidence="4">CGMCC 4.7177</strain>
    </source>
</reference>
<dbReference type="Gene3D" id="1.10.10.10">
    <property type="entry name" value="Winged helix-like DNA-binding domain superfamily/Winged helix DNA-binding domain"/>
    <property type="match status" value="1"/>
</dbReference>
<dbReference type="EMBL" id="JBHSFK010000052">
    <property type="protein sequence ID" value="MFC4507211.1"/>
    <property type="molecule type" value="Genomic_DNA"/>
</dbReference>
<feature type="region of interest" description="Disordered" evidence="2">
    <location>
        <begin position="1"/>
        <end position="21"/>
    </location>
</feature>
<evidence type="ECO:0000313" key="4">
    <source>
        <dbReference type="Proteomes" id="UP001595839"/>
    </source>
</evidence>
<keyword evidence="4" id="KW-1185">Reference proteome</keyword>